<sequence>MCTEDGTFNRRRLLQGFGRAAAVAAFAPAAAALSTRVAEAAPSTWVGPPSPPPPSTWVGPPPLGGLAHDRLLPGSPEGVGMCSDRIEDVFARVSRRVTDGLFPGAVALIARRGRIVGHRAFGTRVRGEDEPVTLDTLFDLLSMTKVLATATSAMILVQDGVLRLNDRISDFVPGFAANGKRAVKVRDMLRYTSGLPLDSQFLDDPDAERVWRRMAEAPLEYVPGTQVLYSDLTYRLLGRVIEAASGMDLDTFAKARIWGPLGMRDTTFNPPAALIQRTAATGFSELRGRVVRGEVQDDQDYALGGVAGCDGVFSTARDLAAFCQMMLNGGRYGGVRILSHQAATAMVSCQTPEVRAADTDVSPLSNLLLTPKGYGWELATHRFSNGGMRLGRTAYGKVGGAGTFLWIDPRRELFGVLLTNHGLPTPFDEPGWNRMLDSVGSAEFFDGIVNAVMDD</sequence>
<feature type="compositionally biased region" description="Pro residues" evidence="2">
    <location>
        <begin position="48"/>
        <end position="63"/>
    </location>
</feature>
<organism evidence="5 6">
    <name type="scientific">Sorangium cellulosum</name>
    <name type="common">Polyangium cellulosum</name>
    <dbReference type="NCBI Taxonomy" id="56"/>
    <lineage>
        <taxon>Bacteria</taxon>
        <taxon>Pseudomonadati</taxon>
        <taxon>Myxococcota</taxon>
        <taxon>Polyangia</taxon>
        <taxon>Polyangiales</taxon>
        <taxon>Polyangiaceae</taxon>
        <taxon>Sorangium</taxon>
    </lineage>
</organism>
<dbReference type="InterPro" id="IPR050789">
    <property type="entry name" value="Diverse_Enzym_Activities"/>
</dbReference>
<dbReference type="EMBL" id="JEMA01001043">
    <property type="protein sequence ID" value="KYF63027.1"/>
    <property type="molecule type" value="Genomic_DNA"/>
</dbReference>
<proteinExistence type="predicted"/>
<dbReference type="InterPro" id="IPR001466">
    <property type="entry name" value="Beta-lactam-related"/>
</dbReference>
<keyword evidence="1 5" id="KW-0378">Hydrolase</keyword>
<dbReference type="PANTHER" id="PTHR43283:SF11">
    <property type="entry name" value="BETA-LACTAMASE-RELATED DOMAIN-CONTAINING PROTEIN"/>
    <property type="match status" value="1"/>
</dbReference>
<feature type="chain" id="PRO_5007566256" evidence="3">
    <location>
        <begin position="41"/>
        <end position="455"/>
    </location>
</feature>
<evidence type="ECO:0000313" key="6">
    <source>
        <dbReference type="Proteomes" id="UP000075260"/>
    </source>
</evidence>
<evidence type="ECO:0000256" key="1">
    <source>
        <dbReference type="ARBA" id="ARBA00022801"/>
    </source>
</evidence>
<dbReference type="PROSITE" id="PS51318">
    <property type="entry name" value="TAT"/>
    <property type="match status" value="1"/>
</dbReference>
<evidence type="ECO:0000313" key="5">
    <source>
        <dbReference type="EMBL" id="KYF63027.1"/>
    </source>
</evidence>
<gene>
    <name evidence="5" type="ORF">BE15_16525</name>
</gene>
<dbReference type="GO" id="GO:0016787">
    <property type="term" value="F:hydrolase activity"/>
    <property type="evidence" value="ECO:0007669"/>
    <property type="project" value="UniProtKB-KW"/>
</dbReference>
<name>A0A150Q4V5_SORCE</name>
<comment type="caution">
    <text evidence="5">The sequence shown here is derived from an EMBL/GenBank/DDBJ whole genome shotgun (WGS) entry which is preliminary data.</text>
</comment>
<dbReference type="InterPro" id="IPR006311">
    <property type="entry name" value="TAT_signal"/>
</dbReference>
<dbReference type="SUPFAM" id="SSF56601">
    <property type="entry name" value="beta-lactamase/transpeptidase-like"/>
    <property type="match status" value="1"/>
</dbReference>
<dbReference type="OrthoDB" id="9808046at2"/>
<feature type="region of interest" description="Disordered" evidence="2">
    <location>
        <begin position="42"/>
        <end position="65"/>
    </location>
</feature>
<keyword evidence="3" id="KW-0732">Signal</keyword>
<dbReference type="PANTHER" id="PTHR43283">
    <property type="entry name" value="BETA-LACTAMASE-RELATED"/>
    <property type="match status" value="1"/>
</dbReference>
<evidence type="ECO:0000259" key="4">
    <source>
        <dbReference type="Pfam" id="PF00144"/>
    </source>
</evidence>
<dbReference type="AlphaFoldDB" id="A0A150Q4V5"/>
<dbReference type="InterPro" id="IPR012338">
    <property type="entry name" value="Beta-lactam/transpept-like"/>
</dbReference>
<feature type="signal peptide" evidence="3">
    <location>
        <begin position="1"/>
        <end position="40"/>
    </location>
</feature>
<dbReference type="Pfam" id="PF00144">
    <property type="entry name" value="Beta-lactamase"/>
    <property type="match status" value="1"/>
</dbReference>
<dbReference type="Gene3D" id="3.40.710.10">
    <property type="entry name" value="DD-peptidase/beta-lactamase superfamily"/>
    <property type="match status" value="1"/>
</dbReference>
<feature type="domain" description="Beta-lactamase-related" evidence="4">
    <location>
        <begin position="93"/>
        <end position="436"/>
    </location>
</feature>
<protein>
    <submittedName>
        <fullName evidence="5">Serine hydrolase</fullName>
    </submittedName>
</protein>
<accession>A0A150Q4V5</accession>
<evidence type="ECO:0000256" key="2">
    <source>
        <dbReference type="SAM" id="MobiDB-lite"/>
    </source>
</evidence>
<reference evidence="5 6" key="1">
    <citation type="submission" date="2014-02" db="EMBL/GenBank/DDBJ databases">
        <title>The small core and large imbalanced accessory genome model reveals a collaborative survival strategy of Sorangium cellulosum strains in nature.</title>
        <authorList>
            <person name="Han K."/>
            <person name="Peng R."/>
            <person name="Blom J."/>
            <person name="Li Y.-Z."/>
        </authorList>
    </citation>
    <scope>NUCLEOTIDE SEQUENCE [LARGE SCALE GENOMIC DNA]</scope>
    <source>
        <strain evidence="5 6">So0008-312</strain>
    </source>
</reference>
<dbReference type="Proteomes" id="UP000075260">
    <property type="component" value="Unassembled WGS sequence"/>
</dbReference>
<evidence type="ECO:0000256" key="3">
    <source>
        <dbReference type="SAM" id="SignalP"/>
    </source>
</evidence>